<evidence type="ECO:0000256" key="5">
    <source>
        <dbReference type="ARBA" id="ARBA00023136"/>
    </source>
</evidence>
<feature type="transmembrane region" description="Helical" evidence="6">
    <location>
        <begin position="50"/>
        <end position="71"/>
    </location>
</feature>
<evidence type="ECO:0000313" key="9">
    <source>
        <dbReference type="Proteomes" id="UP000514462"/>
    </source>
</evidence>
<dbReference type="PANTHER" id="PTHR34187">
    <property type="entry name" value="FGR18P"/>
    <property type="match status" value="1"/>
</dbReference>
<dbReference type="Proteomes" id="UP000514462">
    <property type="component" value="Chromosome"/>
</dbReference>
<dbReference type="GO" id="GO:0005886">
    <property type="term" value="C:plasma membrane"/>
    <property type="evidence" value="ECO:0007669"/>
    <property type="project" value="UniProtKB-SubCell"/>
</dbReference>
<feature type="transmembrane region" description="Helical" evidence="6">
    <location>
        <begin position="92"/>
        <end position="112"/>
    </location>
</feature>
<comment type="subcellular location">
    <subcellularLocation>
        <location evidence="1">Cell membrane</location>
        <topology evidence="1">Multi-pass membrane protein</topology>
    </subcellularLocation>
</comment>
<keyword evidence="2" id="KW-1003">Cell membrane</keyword>
<sequence>MTPEHEEKFPDYRFTLANERTFLAWIRTALAFMAAAIAVDQLAIDLAPAMLRGILVVVLGLTAAGLSFYGYHRWHHNEQAIRKDRALPFPRLLLWLSGGLSAGIICVLTFMVTA</sequence>
<evidence type="ECO:0000256" key="6">
    <source>
        <dbReference type="SAM" id="Phobius"/>
    </source>
</evidence>
<reference evidence="9" key="1">
    <citation type="submission" date="2020-06" db="EMBL/GenBank/DDBJ databases">
        <title>REHAB project genomes.</title>
        <authorList>
            <person name="Shaw L.P."/>
        </authorList>
    </citation>
    <scope>NUCLEOTIDE SEQUENCE [LARGE SCALE GENOMIC DNA]</scope>
    <source>
        <strain evidence="9">RHBSTW-00938</strain>
    </source>
</reference>
<evidence type="ECO:0000259" key="7">
    <source>
        <dbReference type="Pfam" id="PF02656"/>
    </source>
</evidence>
<evidence type="ECO:0000256" key="4">
    <source>
        <dbReference type="ARBA" id="ARBA00022989"/>
    </source>
</evidence>
<evidence type="ECO:0000256" key="2">
    <source>
        <dbReference type="ARBA" id="ARBA00022475"/>
    </source>
</evidence>
<gene>
    <name evidence="8" type="ORF">HV331_19175</name>
</gene>
<dbReference type="AlphaFoldDB" id="A0AAP9QZ63"/>
<evidence type="ECO:0000256" key="1">
    <source>
        <dbReference type="ARBA" id="ARBA00004651"/>
    </source>
</evidence>
<feature type="domain" description="DUF202" evidence="7">
    <location>
        <begin position="13"/>
        <end position="79"/>
    </location>
</feature>
<organism evidence="8 9">
    <name type="scientific">Klebsiella aerogenes</name>
    <name type="common">Enterobacter aerogenes</name>
    <dbReference type="NCBI Taxonomy" id="548"/>
    <lineage>
        <taxon>Bacteria</taxon>
        <taxon>Pseudomonadati</taxon>
        <taxon>Pseudomonadota</taxon>
        <taxon>Gammaproteobacteria</taxon>
        <taxon>Enterobacterales</taxon>
        <taxon>Enterobacteriaceae</taxon>
        <taxon>Klebsiella/Raoultella group</taxon>
        <taxon>Klebsiella</taxon>
    </lineage>
</organism>
<dbReference type="Pfam" id="PF02656">
    <property type="entry name" value="DUF202"/>
    <property type="match status" value="1"/>
</dbReference>
<keyword evidence="5 6" id="KW-0472">Membrane</keyword>
<accession>A0AAP9QZ63</accession>
<evidence type="ECO:0000313" key="8">
    <source>
        <dbReference type="EMBL" id="QMR41487.1"/>
    </source>
</evidence>
<dbReference type="RefSeq" id="WP_182014582.1">
    <property type="nucleotide sequence ID" value="NZ_CP055904.1"/>
</dbReference>
<protein>
    <submittedName>
        <fullName evidence="8">DUF202 domain-containing protein</fullName>
    </submittedName>
</protein>
<keyword evidence="3 6" id="KW-0812">Transmembrane</keyword>
<proteinExistence type="predicted"/>
<dbReference type="InterPro" id="IPR003807">
    <property type="entry name" value="DUF202"/>
</dbReference>
<feature type="transmembrane region" description="Helical" evidence="6">
    <location>
        <begin position="21"/>
        <end position="44"/>
    </location>
</feature>
<name>A0AAP9QZ63_KLEAE</name>
<dbReference type="EMBL" id="CP055904">
    <property type="protein sequence ID" value="QMR41487.1"/>
    <property type="molecule type" value="Genomic_DNA"/>
</dbReference>
<evidence type="ECO:0000256" key="3">
    <source>
        <dbReference type="ARBA" id="ARBA00022692"/>
    </source>
</evidence>
<dbReference type="PANTHER" id="PTHR34187:SF2">
    <property type="entry name" value="DUF202 DOMAIN-CONTAINING PROTEIN"/>
    <property type="match status" value="1"/>
</dbReference>
<dbReference type="InterPro" id="IPR052053">
    <property type="entry name" value="IM_YidH-like"/>
</dbReference>
<keyword evidence="4 6" id="KW-1133">Transmembrane helix</keyword>